<dbReference type="Proteomes" id="UP001066276">
    <property type="component" value="Chromosome 3_2"/>
</dbReference>
<name>A0AAV7TF14_PLEWA</name>
<evidence type="ECO:0000313" key="3">
    <source>
        <dbReference type="Proteomes" id="UP001066276"/>
    </source>
</evidence>
<accession>A0AAV7TF14</accession>
<evidence type="ECO:0000313" key="2">
    <source>
        <dbReference type="EMBL" id="KAJ1175173.1"/>
    </source>
</evidence>
<dbReference type="EMBL" id="JANPWB010000006">
    <property type="protein sequence ID" value="KAJ1175173.1"/>
    <property type="molecule type" value="Genomic_DNA"/>
</dbReference>
<sequence>MPMPFQRRRARAVHIQVGDAILMKDRHPWGKFRLSFEAQPWTVTAVKGTIVTANHRFETVTQNVAQFKRLPHTTTRNSTDGDVIMPDAQNSQGEIPALPGAWMTKMAPPPEELQ</sequence>
<gene>
    <name evidence="2" type="ORF">NDU88_000464</name>
</gene>
<organism evidence="2 3">
    <name type="scientific">Pleurodeles waltl</name>
    <name type="common">Iberian ribbed newt</name>
    <dbReference type="NCBI Taxonomy" id="8319"/>
    <lineage>
        <taxon>Eukaryota</taxon>
        <taxon>Metazoa</taxon>
        <taxon>Chordata</taxon>
        <taxon>Craniata</taxon>
        <taxon>Vertebrata</taxon>
        <taxon>Euteleostomi</taxon>
        <taxon>Amphibia</taxon>
        <taxon>Batrachia</taxon>
        <taxon>Caudata</taxon>
        <taxon>Salamandroidea</taxon>
        <taxon>Salamandridae</taxon>
        <taxon>Pleurodelinae</taxon>
        <taxon>Pleurodeles</taxon>
    </lineage>
</organism>
<protein>
    <submittedName>
        <fullName evidence="2">Uncharacterized protein</fullName>
    </submittedName>
</protein>
<keyword evidence="3" id="KW-1185">Reference proteome</keyword>
<proteinExistence type="predicted"/>
<feature type="region of interest" description="Disordered" evidence="1">
    <location>
        <begin position="72"/>
        <end position="114"/>
    </location>
</feature>
<comment type="caution">
    <text evidence="2">The sequence shown here is derived from an EMBL/GenBank/DDBJ whole genome shotgun (WGS) entry which is preliminary data.</text>
</comment>
<dbReference type="AlphaFoldDB" id="A0AAV7TF14"/>
<evidence type="ECO:0000256" key="1">
    <source>
        <dbReference type="SAM" id="MobiDB-lite"/>
    </source>
</evidence>
<reference evidence="2" key="1">
    <citation type="journal article" date="2022" name="bioRxiv">
        <title>Sequencing and chromosome-scale assembly of the giantPleurodeles waltlgenome.</title>
        <authorList>
            <person name="Brown T."/>
            <person name="Elewa A."/>
            <person name="Iarovenko S."/>
            <person name="Subramanian E."/>
            <person name="Araus A.J."/>
            <person name="Petzold A."/>
            <person name="Susuki M."/>
            <person name="Suzuki K.-i.T."/>
            <person name="Hayashi T."/>
            <person name="Toyoda A."/>
            <person name="Oliveira C."/>
            <person name="Osipova E."/>
            <person name="Leigh N.D."/>
            <person name="Simon A."/>
            <person name="Yun M.H."/>
        </authorList>
    </citation>
    <scope>NUCLEOTIDE SEQUENCE</scope>
    <source>
        <strain evidence="2">20211129_DDA</strain>
        <tissue evidence="2">Liver</tissue>
    </source>
</reference>